<gene>
    <name evidence="1" type="ORF">LMG29542_08733</name>
</gene>
<keyword evidence="2" id="KW-1185">Reference proteome</keyword>
<proteinExistence type="predicted"/>
<sequence length="84" mass="8880">MHEVVTRMTSATLVSPRLKRRMMVSFAASRRNTPPLCISLGRPPRRFPSFGFPCEAAGVVLHDAAAMAEDSPAGQVAGGSEAAP</sequence>
<evidence type="ECO:0000313" key="1">
    <source>
        <dbReference type="EMBL" id="CAB3775351.1"/>
    </source>
</evidence>
<dbReference type="AlphaFoldDB" id="A0A6J5FC39"/>
<accession>A0A6J5FC39</accession>
<organism evidence="1 2">
    <name type="scientific">Paraburkholderia humisilvae</name>
    <dbReference type="NCBI Taxonomy" id="627669"/>
    <lineage>
        <taxon>Bacteria</taxon>
        <taxon>Pseudomonadati</taxon>
        <taxon>Pseudomonadota</taxon>
        <taxon>Betaproteobacteria</taxon>
        <taxon>Burkholderiales</taxon>
        <taxon>Burkholderiaceae</taxon>
        <taxon>Paraburkholderia</taxon>
    </lineage>
</organism>
<reference evidence="1 2" key="1">
    <citation type="submission" date="2020-04" db="EMBL/GenBank/DDBJ databases">
        <authorList>
            <person name="De Canck E."/>
        </authorList>
    </citation>
    <scope>NUCLEOTIDE SEQUENCE [LARGE SCALE GENOMIC DNA]</scope>
    <source>
        <strain evidence="1 2">LMG 29542</strain>
    </source>
</reference>
<evidence type="ECO:0000313" key="2">
    <source>
        <dbReference type="Proteomes" id="UP000494363"/>
    </source>
</evidence>
<name>A0A6J5FC39_9BURK</name>
<dbReference type="Proteomes" id="UP000494363">
    <property type="component" value="Unassembled WGS sequence"/>
</dbReference>
<protein>
    <submittedName>
        <fullName evidence="1">Uncharacterized protein</fullName>
    </submittedName>
</protein>
<dbReference type="EMBL" id="CADIKH010000459">
    <property type="protein sequence ID" value="CAB3775351.1"/>
    <property type="molecule type" value="Genomic_DNA"/>
</dbReference>